<organism evidence="2 3">
    <name type="scientific">Trametes pubescens</name>
    <name type="common">White-rot fungus</name>
    <dbReference type="NCBI Taxonomy" id="154538"/>
    <lineage>
        <taxon>Eukaryota</taxon>
        <taxon>Fungi</taxon>
        <taxon>Dikarya</taxon>
        <taxon>Basidiomycota</taxon>
        <taxon>Agaricomycotina</taxon>
        <taxon>Agaricomycetes</taxon>
        <taxon>Polyporales</taxon>
        <taxon>Polyporaceae</taxon>
        <taxon>Trametes</taxon>
    </lineage>
</organism>
<sequence>MGPARSKAICPCCGELLGMKAIRAHRRGEAPVRLRAAVAATLQQASLPPGEIPMGLPSGKAIRRCEEPPAMSFSENRYPEVGDVQLLEEPVVADYRDPEEDRMLASGSNDDQHRDLDIVHPEHGPSGAPTSMHPQPVDSTVEETEIRQRIWHSRTRHRTTVEDVSDSEDEDGNQPGSGAGLANDSDNDGEDTADGEDEFEAISVWDVLLEELIRAGILSGEDLSQEDMQFLRVFSLKVDSHMSGKTFAKLPYAFPQSELASWKTIQARVAQLSGFQPELYDCCVNSCVAYTGVYASADLCPYCDESRRNSRGRPRQQFVYLPIIPRLKAQSANREMAQRLSYRAKEHVHEAGVIRDVMDGSHYRTLLKKKVSVNGKELPHCYFEDGRDMALGLSTDGFAPFKRRSKTAWPLILINYNLPPELRSLLENVLGLGVIPGPKKPVDFDSFLWPLAQELLRLAIGVHAYDALSDEFYALRAFLILVFGDIPAISMVMRMKGHNGSCPCRMCTIRAIRIPESRNPIHYVPLDRSQHPDIRDGLDPEAVSCYDPANLPLRSHEQFITQATQVQFATTGVEEERLAKLYGIKGIPLLSALPSLSFPNSFPYDFMHLIWENVMKNLMHLWAGEYKSLDTGTEDYQIEATVWDAIGEASAASGNTIPYIFGPRPPNVATDRVSWTADTRSFWTQYVGPVLLERRFKQRKYYDHFVLLVKLIRQCLQFEITKDEVEELRIGFIAWVKKYEQFYYQYDPQRLAMCPLTIHALLHISDSILKTGPVWATWAFTMERYCGKLQPAIRSRRFPYASLNRYVLDHARLSQIGLMYGSSVQAELRLKPEHVEKGKRVPGYDTCVLLPSHRAYTPDRGTVDKIVGALCTRFDTIVPQVLRRALPNTIEAWGKVRILNDGDTIRAAKMDSVAEDKRDATFVRALIPVNLKYEVLVDQNARYRHRPIVLEKKTLYGQLQRIFHVKLLPITSHALPSPPPILLAAIQTCNIERSNQDLDIHYYTRMGSTDYVDITTIQCVVGRIKDRGHYAIIDRSGALSRAIFSEVAEAE</sequence>
<evidence type="ECO:0000256" key="1">
    <source>
        <dbReference type="SAM" id="MobiDB-lite"/>
    </source>
</evidence>
<proteinExistence type="predicted"/>
<dbReference type="OMA" id="HMSGKTF"/>
<dbReference type="EMBL" id="MNAD01000375">
    <property type="protein sequence ID" value="OJT13640.1"/>
    <property type="molecule type" value="Genomic_DNA"/>
</dbReference>
<evidence type="ECO:0000313" key="3">
    <source>
        <dbReference type="Proteomes" id="UP000184267"/>
    </source>
</evidence>
<comment type="caution">
    <text evidence="2">The sequence shown here is derived from an EMBL/GenBank/DDBJ whole genome shotgun (WGS) entry which is preliminary data.</text>
</comment>
<dbReference type="PANTHER" id="PTHR46579:SF1">
    <property type="entry name" value="F5_8 TYPE C DOMAIN-CONTAINING PROTEIN"/>
    <property type="match status" value="1"/>
</dbReference>
<name>A0A1M2W1H8_TRAPU</name>
<dbReference type="AlphaFoldDB" id="A0A1M2W1H8"/>
<dbReference type="STRING" id="154538.A0A1M2W1H8"/>
<dbReference type="Pfam" id="PF02992">
    <property type="entry name" value="Transposase_21"/>
    <property type="match status" value="1"/>
</dbReference>
<feature type="compositionally biased region" description="Basic residues" evidence="1">
    <location>
        <begin position="149"/>
        <end position="158"/>
    </location>
</feature>
<dbReference type="OrthoDB" id="2404451at2759"/>
<feature type="compositionally biased region" description="Acidic residues" evidence="1">
    <location>
        <begin position="185"/>
        <end position="196"/>
    </location>
</feature>
<dbReference type="Proteomes" id="UP000184267">
    <property type="component" value="Unassembled WGS sequence"/>
</dbReference>
<dbReference type="InterPro" id="IPR004242">
    <property type="entry name" value="Transposase_21"/>
</dbReference>
<evidence type="ECO:0008006" key="4">
    <source>
        <dbReference type="Google" id="ProtNLM"/>
    </source>
</evidence>
<gene>
    <name evidence="2" type="ORF">TRAPUB_9829</name>
</gene>
<evidence type="ECO:0000313" key="2">
    <source>
        <dbReference type="EMBL" id="OJT13640.1"/>
    </source>
</evidence>
<feature type="compositionally biased region" description="Basic and acidic residues" evidence="1">
    <location>
        <begin position="110"/>
        <end position="123"/>
    </location>
</feature>
<feature type="region of interest" description="Disordered" evidence="1">
    <location>
        <begin position="101"/>
        <end position="196"/>
    </location>
</feature>
<reference evidence="2 3" key="1">
    <citation type="submission" date="2016-10" db="EMBL/GenBank/DDBJ databases">
        <title>Genome sequence of the basidiomycete white-rot fungus Trametes pubescens.</title>
        <authorList>
            <person name="Makela M.R."/>
            <person name="Granchi Z."/>
            <person name="Peng M."/>
            <person name="De Vries R.P."/>
            <person name="Grigoriev I."/>
            <person name="Riley R."/>
            <person name="Hilden K."/>
        </authorList>
    </citation>
    <scope>NUCLEOTIDE SEQUENCE [LARGE SCALE GENOMIC DNA]</scope>
    <source>
        <strain evidence="2 3">FBCC735</strain>
    </source>
</reference>
<feature type="compositionally biased region" description="Acidic residues" evidence="1">
    <location>
        <begin position="163"/>
        <end position="172"/>
    </location>
</feature>
<dbReference type="PANTHER" id="PTHR46579">
    <property type="entry name" value="F5/8 TYPE C DOMAIN-CONTAINING PROTEIN-RELATED"/>
    <property type="match status" value="1"/>
</dbReference>
<protein>
    <recommendedName>
        <fullName evidence="4">Transposase family Tnp2 protein</fullName>
    </recommendedName>
</protein>
<accession>A0A1M2W1H8</accession>
<keyword evidence="3" id="KW-1185">Reference proteome</keyword>